<proteinExistence type="predicted"/>
<dbReference type="EMBL" id="SLWQ01000002">
    <property type="protein sequence ID" value="TCO41842.1"/>
    <property type="molecule type" value="Genomic_DNA"/>
</dbReference>
<evidence type="ECO:0000313" key="2">
    <source>
        <dbReference type="Proteomes" id="UP000294862"/>
    </source>
</evidence>
<keyword evidence="2" id="KW-1185">Reference proteome</keyword>
<organism evidence="1 2">
    <name type="scientific">Dokdonella fugitiva</name>
    <dbReference type="NCBI Taxonomy" id="328517"/>
    <lineage>
        <taxon>Bacteria</taxon>
        <taxon>Pseudomonadati</taxon>
        <taxon>Pseudomonadota</taxon>
        <taxon>Gammaproteobacteria</taxon>
        <taxon>Lysobacterales</taxon>
        <taxon>Rhodanobacteraceae</taxon>
        <taxon>Dokdonella</taxon>
    </lineage>
</organism>
<dbReference type="AlphaFoldDB" id="A0A4R2ICH5"/>
<dbReference type="RefSeq" id="WP_131994549.1">
    <property type="nucleotide sequence ID" value="NZ_SLWQ01000002.1"/>
</dbReference>
<sequence>MRNHRTNPLMRLATRALPRRGIQLLCLAFALAMTGTAIAYLSGGAAAGAGTADAPGQADAQATPVLLPTVVVRAEPEIPTLATITVRAADSNPDTPRAPAKPRFLPVHAVTSFASAGSAGAGFGMPYYSFGKPLRHGTEE</sequence>
<accession>A0A4R2ICH5</accession>
<evidence type="ECO:0000313" key="1">
    <source>
        <dbReference type="EMBL" id="TCO41842.1"/>
    </source>
</evidence>
<comment type="caution">
    <text evidence="1">The sequence shown here is derived from an EMBL/GenBank/DDBJ whole genome shotgun (WGS) entry which is preliminary data.</text>
</comment>
<dbReference type="Proteomes" id="UP000294862">
    <property type="component" value="Unassembled WGS sequence"/>
</dbReference>
<gene>
    <name evidence="1" type="ORF">EV148_102193</name>
</gene>
<protein>
    <submittedName>
        <fullName evidence="1">Uncharacterized protein</fullName>
    </submittedName>
</protein>
<name>A0A4R2ICH5_9GAMM</name>
<reference evidence="1 2" key="1">
    <citation type="journal article" date="2015" name="Stand. Genomic Sci.">
        <title>Genomic Encyclopedia of Bacterial and Archaeal Type Strains, Phase III: the genomes of soil and plant-associated and newly described type strains.</title>
        <authorList>
            <person name="Whitman W.B."/>
            <person name="Woyke T."/>
            <person name="Klenk H.P."/>
            <person name="Zhou Y."/>
            <person name="Lilburn T.G."/>
            <person name="Beck B.J."/>
            <person name="De Vos P."/>
            <person name="Vandamme P."/>
            <person name="Eisen J.A."/>
            <person name="Garrity G."/>
            <person name="Hugenholtz P."/>
            <person name="Kyrpides N.C."/>
        </authorList>
    </citation>
    <scope>NUCLEOTIDE SEQUENCE [LARGE SCALE GENOMIC DNA]</scope>
    <source>
        <strain evidence="1 2">A3</strain>
    </source>
</reference>